<feature type="domain" description="Enoyl-CoA hydratase/isomerase" evidence="5">
    <location>
        <begin position="14"/>
        <end position="336"/>
    </location>
</feature>
<dbReference type="GO" id="GO:0006574">
    <property type="term" value="P:L-valine catabolic process"/>
    <property type="evidence" value="ECO:0007669"/>
    <property type="project" value="TreeGrafter"/>
</dbReference>
<dbReference type="InterPro" id="IPR029045">
    <property type="entry name" value="ClpP/crotonase-like_dom_sf"/>
</dbReference>
<keyword evidence="6" id="KW-0413">Isomerase</keyword>
<dbReference type="PANTHER" id="PTHR43176">
    <property type="entry name" value="3-HYDROXYISOBUTYRYL-COA HYDROLASE-RELATED"/>
    <property type="match status" value="1"/>
</dbReference>
<reference evidence="6 7" key="1">
    <citation type="submission" date="2019-12" db="EMBL/GenBank/DDBJ databases">
        <title>Genomic-based taxomic classification of the family Erythrobacteraceae.</title>
        <authorList>
            <person name="Xu L."/>
        </authorList>
    </citation>
    <scope>NUCLEOTIDE SEQUENCE [LARGE SCALE GENOMIC DNA]</scope>
    <source>
        <strain evidence="6 7">S36</strain>
    </source>
</reference>
<organism evidence="6 7">
    <name type="scientific">Croceibacterium xixiisoli</name>
    <dbReference type="NCBI Taxonomy" id="1476466"/>
    <lineage>
        <taxon>Bacteria</taxon>
        <taxon>Pseudomonadati</taxon>
        <taxon>Pseudomonadota</taxon>
        <taxon>Alphaproteobacteria</taxon>
        <taxon>Sphingomonadales</taxon>
        <taxon>Erythrobacteraceae</taxon>
        <taxon>Croceibacterium</taxon>
    </lineage>
</organism>
<evidence type="ECO:0000313" key="6">
    <source>
        <dbReference type="EMBL" id="MXP00053.1"/>
    </source>
</evidence>
<accession>A0A6I4TW49</accession>
<dbReference type="CDD" id="cd06558">
    <property type="entry name" value="crotonase-like"/>
    <property type="match status" value="1"/>
</dbReference>
<comment type="catalytic activity">
    <reaction evidence="1">
        <text>3-hydroxy-2-methylpropanoyl-CoA + H2O = 3-hydroxy-2-methylpropanoate + CoA + H(+)</text>
        <dbReference type="Rhea" id="RHEA:20888"/>
        <dbReference type="ChEBI" id="CHEBI:11805"/>
        <dbReference type="ChEBI" id="CHEBI:15377"/>
        <dbReference type="ChEBI" id="CHEBI:15378"/>
        <dbReference type="ChEBI" id="CHEBI:57287"/>
        <dbReference type="ChEBI" id="CHEBI:57340"/>
        <dbReference type="EC" id="3.1.2.4"/>
    </reaction>
</comment>
<dbReference type="SUPFAM" id="SSF52096">
    <property type="entry name" value="ClpP/crotonase"/>
    <property type="match status" value="1"/>
</dbReference>
<name>A0A6I4TW49_9SPHN</name>
<proteinExistence type="predicted"/>
<comment type="caution">
    <text evidence="6">The sequence shown here is derived from an EMBL/GenBank/DDBJ whole genome shotgun (WGS) entry which is preliminary data.</text>
</comment>
<evidence type="ECO:0000256" key="2">
    <source>
        <dbReference type="ARBA" id="ARBA00011915"/>
    </source>
</evidence>
<keyword evidence="7" id="KW-1185">Reference proteome</keyword>
<dbReference type="Gene3D" id="3.90.226.10">
    <property type="entry name" value="2-enoyl-CoA Hydratase, Chain A, domain 1"/>
    <property type="match status" value="1"/>
</dbReference>
<dbReference type="GO" id="GO:0003860">
    <property type="term" value="F:3-hydroxyisobutyryl-CoA hydrolase activity"/>
    <property type="evidence" value="ECO:0007669"/>
    <property type="project" value="UniProtKB-EC"/>
</dbReference>
<dbReference type="GO" id="GO:0016853">
    <property type="term" value="F:isomerase activity"/>
    <property type="evidence" value="ECO:0007669"/>
    <property type="project" value="UniProtKB-KW"/>
</dbReference>
<protein>
    <recommendedName>
        <fullName evidence="2">3-hydroxyisobutyryl-CoA hydrolase</fullName>
        <ecNumber evidence="2">3.1.2.4</ecNumber>
    </recommendedName>
</protein>
<dbReference type="InterPro" id="IPR032259">
    <property type="entry name" value="HIBYL-CoA-H"/>
</dbReference>
<evidence type="ECO:0000256" key="1">
    <source>
        <dbReference type="ARBA" id="ARBA00001709"/>
    </source>
</evidence>
<keyword evidence="3" id="KW-0378">Hydrolase</keyword>
<dbReference type="AlphaFoldDB" id="A0A6I4TW49"/>
<sequence length="362" mass="38712">MSDELIARIEGGAGRISLNRPRALNALTHAMCAGISATLQQWRAAESVQAIILDHAEGRGFCAGGDVAAVRRSVLKDGGSAGRAFFRAEYRMNHLLFTYPVPIVAFMDGVTMGGGAGLALPARYRVATENTLFAMPEGAIGLFPDVGAGWYLPRLPGRIGVFLALTGARLDGAECLWAGIATHYLPAENLAEAKTRIAEHPGEIGAILDSLSIEPPPARLAGNSERIDRLFGPDTLEGILSALAADDSKWAGKEWQAVATKCPTSAKVALRLLAENAGQADFAREMAREYRIAAHMIARADFAEGVRAVLVDKDNAPQWNPARPEDVSDTMIDAIFASLHERQGHDRQGHDGEWSPFPATAP</sequence>
<evidence type="ECO:0000256" key="3">
    <source>
        <dbReference type="ARBA" id="ARBA00022801"/>
    </source>
</evidence>
<evidence type="ECO:0000259" key="5">
    <source>
        <dbReference type="Pfam" id="PF16113"/>
    </source>
</evidence>
<dbReference type="Pfam" id="PF16113">
    <property type="entry name" value="ECH_2"/>
    <property type="match status" value="1"/>
</dbReference>
<dbReference type="NCBIfam" id="NF004127">
    <property type="entry name" value="PRK05617.1"/>
    <property type="match status" value="1"/>
</dbReference>
<gene>
    <name evidence="6" type="ORF">GRI97_13750</name>
</gene>
<dbReference type="EMBL" id="WTYJ01000003">
    <property type="protein sequence ID" value="MXP00053.1"/>
    <property type="molecule type" value="Genomic_DNA"/>
</dbReference>
<dbReference type="InterPro" id="IPR045004">
    <property type="entry name" value="ECH_dom"/>
</dbReference>
<dbReference type="EC" id="3.1.2.4" evidence="2"/>
<dbReference type="Proteomes" id="UP000469430">
    <property type="component" value="Unassembled WGS sequence"/>
</dbReference>
<dbReference type="PANTHER" id="PTHR43176:SF3">
    <property type="entry name" value="3-HYDROXYISOBUTYRYL-COA HYDROLASE, MITOCHONDRIAL"/>
    <property type="match status" value="1"/>
</dbReference>
<dbReference type="RefSeq" id="WP_161391796.1">
    <property type="nucleotide sequence ID" value="NZ_JBHSCP010000002.1"/>
</dbReference>
<feature type="region of interest" description="Disordered" evidence="4">
    <location>
        <begin position="343"/>
        <end position="362"/>
    </location>
</feature>
<evidence type="ECO:0000256" key="4">
    <source>
        <dbReference type="SAM" id="MobiDB-lite"/>
    </source>
</evidence>
<feature type="compositionally biased region" description="Basic and acidic residues" evidence="4">
    <location>
        <begin position="343"/>
        <end position="353"/>
    </location>
</feature>
<evidence type="ECO:0000313" key="7">
    <source>
        <dbReference type="Proteomes" id="UP000469430"/>
    </source>
</evidence>
<dbReference type="OrthoDB" id="9790967at2"/>